<comment type="caution">
    <text evidence="1">The sequence shown here is derived from an EMBL/GenBank/DDBJ whole genome shotgun (WGS) entry which is preliminary data.</text>
</comment>
<dbReference type="Proteomes" id="UP000198287">
    <property type="component" value="Unassembled WGS sequence"/>
</dbReference>
<keyword evidence="2" id="KW-1185">Reference proteome</keyword>
<protein>
    <submittedName>
        <fullName evidence="1">Uncharacterized protein</fullName>
    </submittedName>
</protein>
<accession>A0A226CY45</accession>
<name>A0A226CY45_FOLCA</name>
<organism evidence="1 2">
    <name type="scientific">Folsomia candida</name>
    <name type="common">Springtail</name>
    <dbReference type="NCBI Taxonomy" id="158441"/>
    <lineage>
        <taxon>Eukaryota</taxon>
        <taxon>Metazoa</taxon>
        <taxon>Ecdysozoa</taxon>
        <taxon>Arthropoda</taxon>
        <taxon>Hexapoda</taxon>
        <taxon>Collembola</taxon>
        <taxon>Entomobryomorpha</taxon>
        <taxon>Isotomoidea</taxon>
        <taxon>Isotomidae</taxon>
        <taxon>Proisotominae</taxon>
        <taxon>Folsomia</taxon>
    </lineage>
</organism>
<proteinExistence type="predicted"/>
<gene>
    <name evidence="1" type="ORF">Fcan01_27900</name>
</gene>
<dbReference type="AlphaFoldDB" id="A0A226CY45"/>
<evidence type="ECO:0000313" key="1">
    <source>
        <dbReference type="EMBL" id="OXA37341.1"/>
    </source>
</evidence>
<evidence type="ECO:0000313" key="2">
    <source>
        <dbReference type="Proteomes" id="UP000198287"/>
    </source>
</evidence>
<dbReference type="EMBL" id="LNIX01000059">
    <property type="protein sequence ID" value="OXA37341.1"/>
    <property type="molecule type" value="Genomic_DNA"/>
</dbReference>
<reference evidence="1 2" key="1">
    <citation type="submission" date="2015-12" db="EMBL/GenBank/DDBJ databases">
        <title>The genome of Folsomia candida.</title>
        <authorList>
            <person name="Faddeeva A."/>
            <person name="Derks M.F."/>
            <person name="Anvar Y."/>
            <person name="Smit S."/>
            <person name="Van Straalen N."/>
            <person name="Roelofs D."/>
        </authorList>
    </citation>
    <scope>NUCLEOTIDE SEQUENCE [LARGE SCALE GENOMIC DNA]</scope>
    <source>
        <strain evidence="1 2">VU population</strain>
        <tissue evidence="1">Whole body</tissue>
    </source>
</reference>
<sequence>MNGELQYLYDALKDDVTYALQSIDRDTTRIQQMDIEMAETGSSSITVRALTRDGRYRSTLREYPVVYMYQHVQSYGWLQGLSHEILDKPTMTSCPPPIWLFDMGSQVIQLSNHSLPASNIPYLPSPRETDSLHAIRELSFDQTGVYSISDQTGKATLINLMQQIQQKTNIDEMIKQKQKDNRLTQSN</sequence>